<dbReference type="Gene3D" id="3.40.462.20">
    <property type="match status" value="1"/>
</dbReference>
<keyword evidence="3" id="KW-0285">Flavoprotein</keyword>
<dbReference type="InterPro" id="IPR036318">
    <property type="entry name" value="FAD-bd_PCMH-like_sf"/>
</dbReference>
<organism evidence="11 12">
    <name type="scientific">Saponaria officinalis</name>
    <name type="common">Common soapwort</name>
    <name type="synonym">Lychnis saponaria</name>
    <dbReference type="NCBI Taxonomy" id="3572"/>
    <lineage>
        <taxon>Eukaryota</taxon>
        <taxon>Viridiplantae</taxon>
        <taxon>Streptophyta</taxon>
        <taxon>Embryophyta</taxon>
        <taxon>Tracheophyta</taxon>
        <taxon>Spermatophyta</taxon>
        <taxon>Magnoliopsida</taxon>
        <taxon>eudicotyledons</taxon>
        <taxon>Gunneridae</taxon>
        <taxon>Pentapetalae</taxon>
        <taxon>Caryophyllales</taxon>
        <taxon>Caryophyllaceae</taxon>
        <taxon>Caryophylleae</taxon>
        <taxon>Saponaria</taxon>
    </lineage>
</organism>
<evidence type="ECO:0000313" key="12">
    <source>
        <dbReference type="Proteomes" id="UP001443914"/>
    </source>
</evidence>
<dbReference type="Gene3D" id="3.30.465.10">
    <property type="match status" value="1"/>
</dbReference>
<keyword evidence="8" id="KW-1133">Transmembrane helix</keyword>
<feature type="domain" description="FAD-binding PCMH-type" evidence="10">
    <location>
        <begin position="72"/>
        <end position="248"/>
    </location>
</feature>
<dbReference type="FunFam" id="3.30.43.10:FF:000004">
    <property type="entry name" value="Berberine bridge enzyme-like 15"/>
    <property type="match status" value="1"/>
</dbReference>
<dbReference type="Pfam" id="PF08031">
    <property type="entry name" value="BBE"/>
    <property type="match status" value="1"/>
</dbReference>
<keyword evidence="7" id="KW-0325">Glycoprotein</keyword>
<dbReference type="InterPro" id="IPR016167">
    <property type="entry name" value="FAD-bd_PCMH_sub1"/>
</dbReference>
<name>A0AAW1I6A2_SAPOF</name>
<evidence type="ECO:0000256" key="6">
    <source>
        <dbReference type="ARBA" id="ARBA00023157"/>
    </source>
</evidence>
<feature type="signal peptide" evidence="9">
    <location>
        <begin position="1"/>
        <end position="22"/>
    </location>
</feature>
<evidence type="ECO:0000256" key="3">
    <source>
        <dbReference type="ARBA" id="ARBA00022630"/>
    </source>
</evidence>
<evidence type="ECO:0000259" key="10">
    <source>
        <dbReference type="PROSITE" id="PS51387"/>
    </source>
</evidence>
<keyword evidence="12" id="KW-1185">Reference proteome</keyword>
<comment type="caution">
    <text evidence="11">The sequence shown here is derived from an EMBL/GenBank/DDBJ whole genome shotgun (WGS) entry which is preliminary data.</text>
</comment>
<dbReference type="PANTHER" id="PTHR32448">
    <property type="entry name" value="OS08G0158400 PROTEIN"/>
    <property type="match status" value="1"/>
</dbReference>
<proteinExistence type="inferred from homology"/>
<sequence>MIVLTSLIFLLNSMNKFPTTSSITTNENFLNCFLNSTQKSYNNISQIIYSPTNSAFSSVLQAYIRNLRFNPTKFTNPEFIITPVQKTHVSAAIFCSRNSGLTLKTRSGGHDFEGLSYKSDNVPFIILDMFNLREIDVDIDTEIAYVESGAILGELYYKISESSKVHGFPAGICPSVGIGGHISGGGYGNLLRKYGLSVDNVVDAELVDVNGRILDRKLMGEDLFWAIRGGGGASFGVVLSYTLRLVRVPEVVTCFRVERFEVDNLTDLVFKWQTVMQNVDSNLFIRLILQPVTRNNNSDIKVVRVTFMSLFLGRVDRLMSVMNSEFPELGLLRDDCVELSWIQSVLFWSNYDYQTSTEVLLNRTYPATYLKRKSDYVMKPISKTGLDSLWKKLAELGNPGLVFNPYGGKMSEISTSETPFPHRSGNMYKIQYSINWEKDDSDEEKKCLNMIRELYDFMTPYVSESPRSAYLNYRDIDIGVSHNFCYEEGKVYGEKYFRGNFERLVKVKSKVDGDNFFRNEQSIPTIKSSSDKLRVVYVVFFVNVIVTWFSCGRLFN</sequence>
<comment type="similarity">
    <text evidence="2">Belongs to the oxygen-dependent FAD-linked oxidoreductase family.</text>
</comment>
<comment type="cofactor">
    <cofactor evidence="1">
        <name>FAD</name>
        <dbReference type="ChEBI" id="CHEBI:57692"/>
    </cofactor>
</comment>
<reference evidence="11" key="1">
    <citation type="submission" date="2024-03" db="EMBL/GenBank/DDBJ databases">
        <title>WGS assembly of Saponaria officinalis var. Norfolk2.</title>
        <authorList>
            <person name="Jenkins J."/>
            <person name="Shu S."/>
            <person name="Grimwood J."/>
            <person name="Barry K."/>
            <person name="Goodstein D."/>
            <person name="Schmutz J."/>
            <person name="Leebens-Mack J."/>
            <person name="Osbourn A."/>
        </authorList>
    </citation>
    <scope>NUCLEOTIDE SEQUENCE [LARGE SCALE GENOMIC DNA]</scope>
    <source>
        <strain evidence="11">JIC</strain>
    </source>
</reference>
<evidence type="ECO:0000256" key="7">
    <source>
        <dbReference type="ARBA" id="ARBA00023180"/>
    </source>
</evidence>
<dbReference type="AlphaFoldDB" id="A0AAW1I6A2"/>
<dbReference type="EMBL" id="JBDFQZ010000010">
    <property type="protein sequence ID" value="KAK9684115.1"/>
    <property type="molecule type" value="Genomic_DNA"/>
</dbReference>
<evidence type="ECO:0000256" key="1">
    <source>
        <dbReference type="ARBA" id="ARBA00001974"/>
    </source>
</evidence>
<dbReference type="GO" id="GO:0016491">
    <property type="term" value="F:oxidoreductase activity"/>
    <property type="evidence" value="ECO:0007669"/>
    <property type="project" value="InterPro"/>
</dbReference>
<dbReference type="InterPro" id="IPR012951">
    <property type="entry name" value="BBE"/>
</dbReference>
<evidence type="ECO:0000256" key="4">
    <source>
        <dbReference type="ARBA" id="ARBA00022729"/>
    </source>
</evidence>
<dbReference type="Gene3D" id="3.30.43.10">
    <property type="entry name" value="Uridine Diphospho-n-acetylenolpyruvylglucosamine Reductase, domain 2"/>
    <property type="match status" value="1"/>
</dbReference>
<dbReference type="InterPro" id="IPR016166">
    <property type="entry name" value="FAD-bd_PCMH"/>
</dbReference>
<accession>A0AAW1I6A2</accession>
<dbReference type="PROSITE" id="PS51387">
    <property type="entry name" value="FAD_PCMH"/>
    <property type="match status" value="1"/>
</dbReference>
<evidence type="ECO:0000313" key="11">
    <source>
        <dbReference type="EMBL" id="KAK9684115.1"/>
    </source>
</evidence>
<protein>
    <recommendedName>
        <fullName evidence="10">FAD-binding PCMH-type domain-containing protein</fullName>
    </recommendedName>
</protein>
<dbReference type="InterPro" id="IPR016169">
    <property type="entry name" value="FAD-bd_PCMH_sub2"/>
</dbReference>
<dbReference type="Pfam" id="PF01565">
    <property type="entry name" value="FAD_binding_4"/>
    <property type="match status" value="1"/>
</dbReference>
<dbReference type="SUPFAM" id="SSF56176">
    <property type="entry name" value="FAD-binding/transporter-associated domain-like"/>
    <property type="match status" value="1"/>
</dbReference>
<gene>
    <name evidence="11" type="ORF">RND81_10G187400</name>
</gene>
<keyword evidence="8" id="KW-0812">Transmembrane</keyword>
<evidence type="ECO:0000256" key="8">
    <source>
        <dbReference type="SAM" id="Phobius"/>
    </source>
</evidence>
<feature type="transmembrane region" description="Helical" evidence="8">
    <location>
        <begin position="535"/>
        <end position="555"/>
    </location>
</feature>
<evidence type="ECO:0000256" key="2">
    <source>
        <dbReference type="ARBA" id="ARBA00005466"/>
    </source>
</evidence>
<dbReference type="GO" id="GO:0071949">
    <property type="term" value="F:FAD binding"/>
    <property type="evidence" value="ECO:0007669"/>
    <property type="project" value="InterPro"/>
</dbReference>
<evidence type="ECO:0000256" key="5">
    <source>
        <dbReference type="ARBA" id="ARBA00022827"/>
    </source>
</evidence>
<keyword evidence="4 9" id="KW-0732">Signal</keyword>
<feature type="chain" id="PRO_5043542108" description="FAD-binding PCMH-type domain-containing protein" evidence="9">
    <location>
        <begin position="23"/>
        <end position="556"/>
    </location>
</feature>
<dbReference type="InterPro" id="IPR006094">
    <property type="entry name" value="Oxid_FAD_bind_N"/>
</dbReference>
<keyword evidence="8" id="KW-0472">Membrane</keyword>
<dbReference type="Proteomes" id="UP001443914">
    <property type="component" value="Unassembled WGS sequence"/>
</dbReference>
<evidence type="ECO:0000256" key="9">
    <source>
        <dbReference type="SAM" id="SignalP"/>
    </source>
</evidence>
<keyword evidence="6" id="KW-1015">Disulfide bond</keyword>
<keyword evidence="5" id="KW-0274">FAD</keyword>